<gene>
    <name evidence="5" type="ORF">HYDPIDRAFT_167349</name>
</gene>
<evidence type="ECO:0000313" key="6">
    <source>
        <dbReference type="Proteomes" id="UP000053820"/>
    </source>
</evidence>
<sequence length="363" mass="40004">MSSTPKLTKRQKKGIAFRDRKQGKGKGKLNDANDNDDLENENDVPLIEDQVHFDGTQGSQGGQGSTEDLGAKGKRREKREKGEEGVVVAAKKRKREVGEEPQEPDGEPDKQKSKRRKGSAGVVVVAMGQAVEGEGDGKGKEGGRGEEKSKQRFILFLGMISNNVLLTFRGFPYTVPGNLKYTTTLETIQAHFSACDPPPTVRLLTPKPSTTKPSTKPVIKSKGCAFLEFKHRNALQQGLKLHHSQLDGRQINVELTAGGGGKGEARLNKLKERNKELYEQRRIREDKKKSSDDSLPTERPEGAQRISKTSGVEQVPTKKRTWTVGDVEETETHRGGQKHTRGSKKRKLRAKDWGTGVNAIPVG</sequence>
<reference evidence="5 6" key="1">
    <citation type="submission" date="2014-04" db="EMBL/GenBank/DDBJ databases">
        <title>Evolutionary Origins and Diversification of the Mycorrhizal Mutualists.</title>
        <authorList>
            <consortium name="DOE Joint Genome Institute"/>
            <consortium name="Mycorrhizal Genomics Consortium"/>
            <person name="Kohler A."/>
            <person name="Kuo A."/>
            <person name="Nagy L.G."/>
            <person name="Floudas D."/>
            <person name="Copeland A."/>
            <person name="Barry K.W."/>
            <person name="Cichocki N."/>
            <person name="Veneault-Fourrey C."/>
            <person name="LaButti K."/>
            <person name="Lindquist E.A."/>
            <person name="Lipzen A."/>
            <person name="Lundell T."/>
            <person name="Morin E."/>
            <person name="Murat C."/>
            <person name="Riley R."/>
            <person name="Ohm R."/>
            <person name="Sun H."/>
            <person name="Tunlid A."/>
            <person name="Henrissat B."/>
            <person name="Grigoriev I.V."/>
            <person name="Hibbett D.S."/>
            <person name="Martin F."/>
        </authorList>
    </citation>
    <scope>NUCLEOTIDE SEQUENCE [LARGE SCALE GENOMIC DNA]</scope>
    <source>
        <strain evidence="5 6">MD-312</strain>
    </source>
</reference>
<dbReference type="Proteomes" id="UP000053820">
    <property type="component" value="Unassembled WGS sequence"/>
</dbReference>
<dbReference type="InterPro" id="IPR000504">
    <property type="entry name" value="RRM_dom"/>
</dbReference>
<dbReference type="EMBL" id="KN839844">
    <property type="protein sequence ID" value="KIJ65026.1"/>
    <property type="molecule type" value="Genomic_DNA"/>
</dbReference>
<dbReference type="PANTHER" id="PTHR23236">
    <property type="entry name" value="EUKARYOTIC TRANSLATION INITIATION FACTOR 4B/4H"/>
    <property type="match status" value="1"/>
</dbReference>
<protein>
    <recommendedName>
        <fullName evidence="4">RRM domain-containing protein</fullName>
    </recommendedName>
</protein>
<feature type="region of interest" description="Disordered" evidence="3">
    <location>
        <begin position="1"/>
        <end position="147"/>
    </location>
</feature>
<keyword evidence="6" id="KW-1185">Reference proteome</keyword>
<evidence type="ECO:0000256" key="3">
    <source>
        <dbReference type="SAM" id="MobiDB-lite"/>
    </source>
</evidence>
<dbReference type="AlphaFoldDB" id="A0A0C9WFQ0"/>
<feature type="compositionally biased region" description="Acidic residues" evidence="3">
    <location>
        <begin position="33"/>
        <end position="42"/>
    </location>
</feature>
<keyword evidence="1 2" id="KW-0694">RNA-binding</keyword>
<dbReference type="GO" id="GO:0019843">
    <property type="term" value="F:rRNA binding"/>
    <property type="evidence" value="ECO:0007669"/>
    <property type="project" value="TreeGrafter"/>
</dbReference>
<feature type="compositionally biased region" description="Basic and acidic residues" evidence="3">
    <location>
        <begin position="135"/>
        <end position="147"/>
    </location>
</feature>
<dbReference type="InterPro" id="IPR034228">
    <property type="entry name" value="Nop6_RRM"/>
</dbReference>
<dbReference type="PANTHER" id="PTHR23236:SF51">
    <property type="entry name" value="NUCLEOLAR PROTEIN 6"/>
    <property type="match status" value="1"/>
</dbReference>
<dbReference type="GO" id="GO:0005730">
    <property type="term" value="C:nucleolus"/>
    <property type="evidence" value="ECO:0007669"/>
    <property type="project" value="TreeGrafter"/>
</dbReference>
<dbReference type="OrthoDB" id="167718at2759"/>
<name>A0A0C9WFQ0_9AGAM</name>
<dbReference type="PROSITE" id="PS50102">
    <property type="entry name" value="RRM"/>
    <property type="match status" value="1"/>
</dbReference>
<evidence type="ECO:0000256" key="2">
    <source>
        <dbReference type="PROSITE-ProRule" id="PRU00176"/>
    </source>
</evidence>
<feature type="compositionally biased region" description="Basic residues" evidence="3">
    <location>
        <begin position="335"/>
        <end position="349"/>
    </location>
</feature>
<dbReference type="SMART" id="SM00360">
    <property type="entry name" value="RRM"/>
    <property type="match status" value="1"/>
</dbReference>
<evidence type="ECO:0000256" key="1">
    <source>
        <dbReference type="ARBA" id="ARBA00022884"/>
    </source>
</evidence>
<feature type="compositionally biased region" description="Basic and acidic residues" evidence="3">
    <location>
        <begin position="280"/>
        <end position="302"/>
    </location>
</feature>
<dbReference type="CDD" id="cd12400">
    <property type="entry name" value="RRM_Nop6"/>
    <property type="match status" value="1"/>
</dbReference>
<feature type="compositionally biased region" description="Low complexity" evidence="3">
    <location>
        <begin position="119"/>
        <end position="132"/>
    </location>
</feature>
<proteinExistence type="predicted"/>
<dbReference type="InterPro" id="IPR035979">
    <property type="entry name" value="RBD_domain_sf"/>
</dbReference>
<dbReference type="SUPFAM" id="SSF54928">
    <property type="entry name" value="RNA-binding domain, RBD"/>
    <property type="match status" value="1"/>
</dbReference>
<feature type="region of interest" description="Disordered" evidence="3">
    <location>
        <begin position="280"/>
        <end position="363"/>
    </location>
</feature>
<dbReference type="Gene3D" id="3.30.70.330">
    <property type="match status" value="1"/>
</dbReference>
<dbReference type="InterPro" id="IPR012677">
    <property type="entry name" value="Nucleotide-bd_a/b_plait_sf"/>
</dbReference>
<dbReference type="GO" id="GO:0042274">
    <property type="term" value="P:ribosomal small subunit biogenesis"/>
    <property type="evidence" value="ECO:0007669"/>
    <property type="project" value="TreeGrafter"/>
</dbReference>
<evidence type="ECO:0000313" key="5">
    <source>
        <dbReference type="EMBL" id="KIJ65026.1"/>
    </source>
</evidence>
<organism evidence="5 6">
    <name type="scientific">Hydnomerulius pinastri MD-312</name>
    <dbReference type="NCBI Taxonomy" id="994086"/>
    <lineage>
        <taxon>Eukaryota</taxon>
        <taxon>Fungi</taxon>
        <taxon>Dikarya</taxon>
        <taxon>Basidiomycota</taxon>
        <taxon>Agaricomycotina</taxon>
        <taxon>Agaricomycetes</taxon>
        <taxon>Agaricomycetidae</taxon>
        <taxon>Boletales</taxon>
        <taxon>Boletales incertae sedis</taxon>
        <taxon>Leucogyrophana</taxon>
    </lineage>
</organism>
<feature type="domain" description="RRM" evidence="4">
    <location>
        <begin position="177"/>
        <end position="258"/>
    </location>
</feature>
<accession>A0A0C9WFQ0</accession>
<evidence type="ECO:0000259" key="4">
    <source>
        <dbReference type="PROSITE" id="PS50102"/>
    </source>
</evidence>
<dbReference type="HOGENOM" id="CLU_037639_1_1_1"/>